<feature type="compositionally biased region" description="Polar residues" evidence="1">
    <location>
        <begin position="261"/>
        <end position="284"/>
    </location>
</feature>
<keyword evidence="2" id="KW-0732">Signal</keyword>
<dbReference type="AlphaFoldDB" id="E9GU85"/>
<keyword evidence="4" id="KW-1185">Reference proteome</keyword>
<proteinExistence type="predicted"/>
<dbReference type="KEGG" id="dpx:DAPPUDRAFT_306038"/>
<feature type="signal peptide" evidence="2">
    <location>
        <begin position="1"/>
        <end position="25"/>
    </location>
</feature>
<reference evidence="3 4" key="1">
    <citation type="journal article" date="2011" name="Science">
        <title>The ecoresponsive genome of Daphnia pulex.</title>
        <authorList>
            <person name="Colbourne J.K."/>
            <person name="Pfrender M.E."/>
            <person name="Gilbert D."/>
            <person name="Thomas W.K."/>
            <person name="Tucker A."/>
            <person name="Oakley T.H."/>
            <person name="Tokishita S."/>
            <person name="Aerts A."/>
            <person name="Arnold G.J."/>
            <person name="Basu M.K."/>
            <person name="Bauer D.J."/>
            <person name="Caceres C.E."/>
            <person name="Carmel L."/>
            <person name="Casola C."/>
            <person name="Choi J.H."/>
            <person name="Detter J.C."/>
            <person name="Dong Q."/>
            <person name="Dusheyko S."/>
            <person name="Eads B.D."/>
            <person name="Frohlich T."/>
            <person name="Geiler-Samerotte K.A."/>
            <person name="Gerlach D."/>
            <person name="Hatcher P."/>
            <person name="Jogdeo S."/>
            <person name="Krijgsveld J."/>
            <person name="Kriventseva E.V."/>
            <person name="Kultz D."/>
            <person name="Laforsch C."/>
            <person name="Lindquist E."/>
            <person name="Lopez J."/>
            <person name="Manak J.R."/>
            <person name="Muller J."/>
            <person name="Pangilinan J."/>
            <person name="Patwardhan R.P."/>
            <person name="Pitluck S."/>
            <person name="Pritham E.J."/>
            <person name="Rechtsteiner A."/>
            <person name="Rho M."/>
            <person name="Rogozin I.B."/>
            <person name="Sakarya O."/>
            <person name="Salamov A."/>
            <person name="Schaack S."/>
            <person name="Shapiro H."/>
            <person name="Shiga Y."/>
            <person name="Skalitzky C."/>
            <person name="Smith Z."/>
            <person name="Souvorov A."/>
            <person name="Sung W."/>
            <person name="Tang Z."/>
            <person name="Tsuchiya D."/>
            <person name="Tu H."/>
            <person name="Vos H."/>
            <person name="Wang M."/>
            <person name="Wolf Y.I."/>
            <person name="Yamagata H."/>
            <person name="Yamada T."/>
            <person name="Ye Y."/>
            <person name="Shaw J.R."/>
            <person name="Andrews J."/>
            <person name="Crease T.J."/>
            <person name="Tang H."/>
            <person name="Lucas S.M."/>
            <person name="Robertson H.M."/>
            <person name="Bork P."/>
            <person name="Koonin E.V."/>
            <person name="Zdobnov E.M."/>
            <person name="Grigoriev I.V."/>
            <person name="Lynch M."/>
            <person name="Boore J.L."/>
        </authorList>
    </citation>
    <scope>NUCLEOTIDE SEQUENCE [LARGE SCALE GENOMIC DNA]</scope>
</reference>
<dbReference type="Proteomes" id="UP000000305">
    <property type="component" value="Unassembled WGS sequence"/>
</dbReference>
<accession>E9GU85</accession>
<dbReference type="PhylomeDB" id="E9GU85"/>
<name>E9GU85_DAPPU</name>
<feature type="compositionally biased region" description="Acidic residues" evidence="1">
    <location>
        <begin position="232"/>
        <end position="251"/>
    </location>
</feature>
<organism evidence="3 4">
    <name type="scientific">Daphnia pulex</name>
    <name type="common">Water flea</name>
    <dbReference type="NCBI Taxonomy" id="6669"/>
    <lineage>
        <taxon>Eukaryota</taxon>
        <taxon>Metazoa</taxon>
        <taxon>Ecdysozoa</taxon>
        <taxon>Arthropoda</taxon>
        <taxon>Crustacea</taxon>
        <taxon>Branchiopoda</taxon>
        <taxon>Diplostraca</taxon>
        <taxon>Cladocera</taxon>
        <taxon>Anomopoda</taxon>
        <taxon>Daphniidae</taxon>
        <taxon>Daphnia</taxon>
    </lineage>
</organism>
<feature type="chain" id="PRO_5003241471" evidence="2">
    <location>
        <begin position="26"/>
        <end position="295"/>
    </location>
</feature>
<evidence type="ECO:0000313" key="4">
    <source>
        <dbReference type="Proteomes" id="UP000000305"/>
    </source>
</evidence>
<evidence type="ECO:0000256" key="2">
    <source>
        <dbReference type="SAM" id="SignalP"/>
    </source>
</evidence>
<evidence type="ECO:0000313" key="3">
    <source>
        <dbReference type="EMBL" id="EFX76992.1"/>
    </source>
</evidence>
<sequence length="295" mass="33422">MTVPIYFITGLFLTSWIAHIIPTHAAPSSLRSPQQLNLPAVPKELLKESWSTADKNVDITSFRKSTEGAKFKEKELRLIESVIGIGIDKLADIMTGVSNVLNSRSNIDAVDRFMAAFTSLFNSTGGYNVYAYYYIFSNWWVVFDASAMIFRVWEDRFKERQSNVEALQTQQESDNQILETLEALSEANARLTLLKDSLNSLIRRKDIQRKGLAALKQGFEKKTIYLHSGLDVMDDDRDNEENEEEEDEDEGPVDKDGTEDANFSQEDTGTLSDNRQDTNPSILVNQEFGENDIPE</sequence>
<dbReference type="InParanoid" id="E9GU85"/>
<dbReference type="EMBL" id="GL732565">
    <property type="protein sequence ID" value="EFX76992.1"/>
    <property type="molecule type" value="Genomic_DNA"/>
</dbReference>
<feature type="region of interest" description="Disordered" evidence="1">
    <location>
        <begin position="230"/>
        <end position="295"/>
    </location>
</feature>
<dbReference type="OrthoDB" id="6358575at2759"/>
<gene>
    <name evidence="3" type="ORF">DAPPUDRAFT_306038</name>
</gene>
<protein>
    <submittedName>
        <fullName evidence="3">Uncharacterized protein</fullName>
    </submittedName>
</protein>
<dbReference type="HOGENOM" id="CLU_944178_0_0_1"/>
<evidence type="ECO:0000256" key="1">
    <source>
        <dbReference type="SAM" id="MobiDB-lite"/>
    </source>
</evidence>